<evidence type="ECO:0000256" key="9">
    <source>
        <dbReference type="SAM" id="MobiDB-lite"/>
    </source>
</evidence>
<keyword evidence="2" id="KW-0863">Zinc-finger</keyword>
<dbReference type="HOGENOM" id="CLU_007368_20_3_1"/>
<evidence type="ECO:0000256" key="5">
    <source>
        <dbReference type="ARBA" id="ARBA00023125"/>
    </source>
</evidence>
<evidence type="ECO:0000256" key="2">
    <source>
        <dbReference type="ARBA" id="ARBA00022771"/>
    </source>
</evidence>
<dbReference type="Gene3D" id="1.10.565.10">
    <property type="entry name" value="Retinoid X Receptor"/>
    <property type="match status" value="1"/>
</dbReference>
<keyword evidence="6" id="KW-0804">Transcription</keyword>
<accession>T1IWQ5</accession>
<dbReference type="STRING" id="126957.T1IWQ5"/>
<evidence type="ECO:0000256" key="7">
    <source>
        <dbReference type="ARBA" id="ARBA00023170"/>
    </source>
</evidence>
<dbReference type="Pfam" id="PF00104">
    <property type="entry name" value="Hormone_recep"/>
    <property type="match status" value="1"/>
</dbReference>
<feature type="domain" description="Nuclear receptor" evidence="10">
    <location>
        <begin position="77"/>
        <end position="172"/>
    </location>
</feature>
<evidence type="ECO:0000259" key="10">
    <source>
        <dbReference type="PROSITE" id="PS51030"/>
    </source>
</evidence>
<evidence type="ECO:0000313" key="13">
    <source>
        <dbReference type="Proteomes" id="UP000014500"/>
    </source>
</evidence>
<name>T1IWQ5_STRMM</name>
<dbReference type="EnsemblMetazoa" id="SMAR005628-RA">
    <property type="protein sequence ID" value="SMAR005628-PA"/>
    <property type="gene ID" value="SMAR005628"/>
</dbReference>
<evidence type="ECO:0000256" key="1">
    <source>
        <dbReference type="ARBA" id="ARBA00022723"/>
    </source>
</evidence>
<proteinExistence type="predicted"/>
<sequence>MMKLFNKLEEKEIFVCSPLPRRSPTPSLSFRRTPSPSQTLIHIERSPPPSSLRSSPASAAPSSPISGPSPAKRSSPGLTCVVCGDTSSGKHYGILACNGCSGFLNVAFVASRHFFPLTLRRTAHTHCTKPTLRRCQAGTGSCIVDKAHRNQCQACRLKKCLQMGMNKMVSCRLPVQNERQPRNTATIRPEALAELESERAFREASSSTVAVGVFGPPPGVPRFVNNLITERIAPNWNRRTVSEILIILTSHLISQPCVDENIDVTSDEPERIHSASITTTNTPIMGPSYSEATPLYSAGQETIYETSARLLFMAVKWAKNLPSFSSLPFRDQVILLEEAWSELFVLCAIQWCMPMDTCPLFSASEHAQNMANVKTSTVLADVRTLQEVMTRFKSISVDPAEFACMKAVVLFKADARGLKDPQQVENLQDQAHVMLGQHVRTQHPAQPVRFGRLLLTLPSLRYVPSERIEAIFFHRTIGNTPMEKLLCDMFKVCHLNTFDMYCMQIRVNNYRHGAKHEFELLIVGNER</sequence>
<evidence type="ECO:0000256" key="3">
    <source>
        <dbReference type="ARBA" id="ARBA00022833"/>
    </source>
</evidence>
<dbReference type="SMART" id="SM00430">
    <property type="entry name" value="HOLI"/>
    <property type="match status" value="1"/>
</dbReference>
<dbReference type="InterPro" id="IPR050274">
    <property type="entry name" value="Nuclear_hormone_rcpt_NR2"/>
</dbReference>
<dbReference type="SUPFAM" id="SSF48508">
    <property type="entry name" value="Nuclear receptor ligand-binding domain"/>
    <property type="match status" value="1"/>
</dbReference>
<dbReference type="PRINTS" id="PR01282">
    <property type="entry name" value="COUPTNFACTOR"/>
</dbReference>
<dbReference type="PhylomeDB" id="T1IWQ5"/>
<feature type="compositionally biased region" description="Low complexity" evidence="9">
    <location>
        <begin position="22"/>
        <end position="37"/>
    </location>
</feature>
<evidence type="ECO:0000313" key="12">
    <source>
        <dbReference type="EnsemblMetazoa" id="SMAR005628-PA"/>
    </source>
</evidence>
<keyword evidence="1" id="KW-0479">Metal-binding</keyword>
<dbReference type="PANTHER" id="PTHR24083">
    <property type="entry name" value="NUCLEAR HORMONE RECEPTOR"/>
    <property type="match status" value="1"/>
</dbReference>
<evidence type="ECO:0008006" key="14">
    <source>
        <dbReference type="Google" id="ProtNLM"/>
    </source>
</evidence>
<feature type="region of interest" description="Disordered" evidence="9">
    <location>
        <begin position="22"/>
        <end position="76"/>
    </location>
</feature>
<evidence type="ECO:0000256" key="4">
    <source>
        <dbReference type="ARBA" id="ARBA00023015"/>
    </source>
</evidence>
<dbReference type="Proteomes" id="UP000014500">
    <property type="component" value="Unassembled WGS sequence"/>
</dbReference>
<dbReference type="InterPro" id="IPR013088">
    <property type="entry name" value="Znf_NHR/GATA"/>
</dbReference>
<dbReference type="InterPro" id="IPR001628">
    <property type="entry name" value="Znf_hrmn_rcpt"/>
</dbReference>
<keyword evidence="8" id="KW-0539">Nucleus</keyword>
<dbReference type="EMBL" id="JH431628">
    <property type="status" value="NOT_ANNOTATED_CDS"/>
    <property type="molecule type" value="Genomic_DNA"/>
</dbReference>
<dbReference type="OMA" id="HLTKIPM"/>
<protein>
    <recommendedName>
        <fullName evidence="14">Photoreceptor-specific nuclear receptor</fullName>
    </recommendedName>
</protein>
<reference evidence="12" key="2">
    <citation type="submission" date="2015-02" db="UniProtKB">
        <authorList>
            <consortium name="EnsemblMetazoa"/>
        </authorList>
    </citation>
    <scope>IDENTIFICATION</scope>
</reference>
<dbReference type="InterPro" id="IPR001723">
    <property type="entry name" value="Nuclear_hrmn_rcpt"/>
</dbReference>
<keyword evidence="13" id="KW-1185">Reference proteome</keyword>
<feature type="compositionally biased region" description="Low complexity" evidence="9">
    <location>
        <begin position="51"/>
        <end position="71"/>
    </location>
</feature>
<evidence type="ECO:0000256" key="6">
    <source>
        <dbReference type="ARBA" id="ARBA00023163"/>
    </source>
</evidence>
<dbReference type="CDD" id="cd06950">
    <property type="entry name" value="NR_LBD_Tlx_PNR_like"/>
    <property type="match status" value="1"/>
</dbReference>
<dbReference type="FunFam" id="1.10.565.10:FF:000022">
    <property type="entry name" value="Nuclear receptor subfamily 2 group E member 3"/>
    <property type="match status" value="1"/>
</dbReference>
<keyword evidence="5" id="KW-0238">DNA-binding</keyword>
<dbReference type="Gene3D" id="3.30.50.10">
    <property type="entry name" value="Erythroid Transcription Factor GATA-1, subunit A"/>
    <property type="match status" value="1"/>
</dbReference>
<dbReference type="InterPro" id="IPR035500">
    <property type="entry name" value="NHR-like_dom_sf"/>
</dbReference>
<dbReference type="PRINTS" id="PR00047">
    <property type="entry name" value="STROIDFINGER"/>
</dbReference>
<keyword evidence="3" id="KW-0862">Zinc</keyword>
<keyword evidence="7" id="KW-0675">Receptor</keyword>
<dbReference type="GO" id="GO:0008270">
    <property type="term" value="F:zinc ion binding"/>
    <property type="evidence" value="ECO:0007669"/>
    <property type="project" value="UniProtKB-KW"/>
</dbReference>
<reference evidence="13" key="1">
    <citation type="submission" date="2011-05" db="EMBL/GenBank/DDBJ databases">
        <authorList>
            <person name="Richards S.R."/>
            <person name="Qu J."/>
            <person name="Jiang H."/>
            <person name="Jhangiani S.N."/>
            <person name="Agravi P."/>
            <person name="Goodspeed R."/>
            <person name="Gross S."/>
            <person name="Mandapat C."/>
            <person name="Jackson L."/>
            <person name="Mathew T."/>
            <person name="Pu L."/>
            <person name="Thornton R."/>
            <person name="Saada N."/>
            <person name="Wilczek-Boney K.B."/>
            <person name="Lee S."/>
            <person name="Kovar C."/>
            <person name="Wu Y."/>
            <person name="Scherer S.E."/>
            <person name="Worley K.C."/>
            <person name="Muzny D.M."/>
            <person name="Gibbs R."/>
        </authorList>
    </citation>
    <scope>NUCLEOTIDE SEQUENCE</scope>
    <source>
        <strain evidence="13">Brora</strain>
    </source>
</reference>
<dbReference type="PROSITE" id="PS51843">
    <property type="entry name" value="NR_LBD"/>
    <property type="match status" value="1"/>
</dbReference>
<evidence type="ECO:0000256" key="8">
    <source>
        <dbReference type="ARBA" id="ARBA00023242"/>
    </source>
</evidence>
<dbReference type="GO" id="GO:0043565">
    <property type="term" value="F:sequence-specific DNA binding"/>
    <property type="evidence" value="ECO:0007669"/>
    <property type="project" value="InterPro"/>
</dbReference>
<keyword evidence="4" id="KW-0805">Transcription regulation</keyword>
<dbReference type="SMART" id="SM00399">
    <property type="entry name" value="ZnF_C4"/>
    <property type="match status" value="1"/>
</dbReference>
<organism evidence="12 13">
    <name type="scientific">Strigamia maritima</name>
    <name type="common">European centipede</name>
    <name type="synonym">Geophilus maritimus</name>
    <dbReference type="NCBI Taxonomy" id="126957"/>
    <lineage>
        <taxon>Eukaryota</taxon>
        <taxon>Metazoa</taxon>
        <taxon>Ecdysozoa</taxon>
        <taxon>Arthropoda</taxon>
        <taxon>Myriapoda</taxon>
        <taxon>Chilopoda</taxon>
        <taxon>Pleurostigmophora</taxon>
        <taxon>Geophilomorpha</taxon>
        <taxon>Linotaeniidae</taxon>
        <taxon>Strigamia</taxon>
    </lineage>
</organism>
<dbReference type="PRINTS" id="PR00398">
    <property type="entry name" value="STRDHORMONER"/>
</dbReference>
<dbReference type="PROSITE" id="PS51030">
    <property type="entry name" value="NUCLEAR_REC_DBD_2"/>
    <property type="match status" value="1"/>
</dbReference>
<dbReference type="SUPFAM" id="SSF57716">
    <property type="entry name" value="Glucocorticoid receptor-like (DNA-binding domain)"/>
    <property type="match status" value="1"/>
</dbReference>
<dbReference type="AlphaFoldDB" id="T1IWQ5"/>
<dbReference type="Pfam" id="PF00105">
    <property type="entry name" value="zf-C4"/>
    <property type="match status" value="1"/>
</dbReference>
<evidence type="ECO:0000259" key="11">
    <source>
        <dbReference type="PROSITE" id="PS51843"/>
    </source>
</evidence>
<dbReference type="eggNOG" id="KOG3575">
    <property type="taxonomic scope" value="Eukaryota"/>
</dbReference>
<dbReference type="InterPro" id="IPR000536">
    <property type="entry name" value="Nucl_hrmn_rcpt_lig-bd"/>
</dbReference>
<feature type="domain" description="NR LBD" evidence="11">
    <location>
        <begin position="264"/>
        <end position="493"/>
    </location>
</feature>
<dbReference type="GO" id="GO:0003700">
    <property type="term" value="F:DNA-binding transcription factor activity"/>
    <property type="evidence" value="ECO:0007669"/>
    <property type="project" value="InterPro"/>
</dbReference>